<protein>
    <recommendedName>
        <fullName evidence="4">tRNA-splicing endonuclease subunit Sen2</fullName>
        <ecNumber evidence="4">4.6.1.16</ecNumber>
    </recommendedName>
</protein>
<dbReference type="Gene3D" id="3.40.1350.10">
    <property type="match status" value="1"/>
</dbReference>
<dbReference type="InterPro" id="IPR006677">
    <property type="entry name" value="tRNA_intron_Endonuc_cat-like"/>
</dbReference>
<evidence type="ECO:0000256" key="3">
    <source>
        <dbReference type="ARBA" id="ARBA00023239"/>
    </source>
</evidence>
<dbReference type="Pfam" id="PF01974">
    <property type="entry name" value="tRNA_int_endo"/>
    <property type="match status" value="1"/>
</dbReference>
<name>A0A812DNU4_ACAPH</name>
<dbReference type="InterPro" id="IPR016589">
    <property type="entry name" value="tRNA_splic_SEN2"/>
</dbReference>
<dbReference type="InterPro" id="IPR036167">
    <property type="entry name" value="tRNA_intron_Endo_cat-like_sf"/>
</dbReference>
<reference evidence="8" key="1">
    <citation type="submission" date="2021-01" db="EMBL/GenBank/DDBJ databases">
        <authorList>
            <person name="Li R."/>
            <person name="Bekaert M."/>
        </authorList>
    </citation>
    <scope>NUCLEOTIDE SEQUENCE</scope>
    <source>
        <strain evidence="8">Farmed</strain>
    </source>
</reference>
<dbReference type="GO" id="GO:0000214">
    <property type="term" value="C:tRNA-intron endonuclease complex"/>
    <property type="evidence" value="ECO:0007669"/>
    <property type="project" value="UniProtKB-UniRule"/>
</dbReference>
<feature type="active site" evidence="5">
    <location>
        <position position="347"/>
    </location>
</feature>
<keyword evidence="2 4" id="KW-0819">tRNA processing</keyword>
<dbReference type="InterPro" id="IPR011856">
    <property type="entry name" value="tRNA_endonuc-like_dom_sf"/>
</dbReference>
<comment type="caution">
    <text evidence="8">The sequence shown here is derived from an EMBL/GenBank/DDBJ whole genome shotgun (WGS) entry which is preliminary data.</text>
</comment>
<dbReference type="AlphaFoldDB" id="A0A812DNU4"/>
<dbReference type="GO" id="GO:0005737">
    <property type="term" value="C:cytoplasm"/>
    <property type="evidence" value="ECO:0007669"/>
    <property type="project" value="TreeGrafter"/>
</dbReference>
<dbReference type="PIRSF" id="PIRSF011789">
    <property type="entry name" value="tRNA_splic_SEN2"/>
    <property type="match status" value="1"/>
</dbReference>
<dbReference type="SUPFAM" id="SSF53032">
    <property type="entry name" value="tRNA-intron endonuclease catalytic domain-like"/>
    <property type="match status" value="1"/>
</dbReference>
<dbReference type="GO" id="GO:0000379">
    <property type="term" value="P:tRNA-type intron splice site recognition and cleavage"/>
    <property type="evidence" value="ECO:0007669"/>
    <property type="project" value="TreeGrafter"/>
</dbReference>
<feature type="active site" evidence="5">
    <location>
        <position position="304"/>
    </location>
</feature>
<evidence type="ECO:0000313" key="8">
    <source>
        <dbReference type="EMBL" id="CAE1303476.1"/>
    </source>
</evidence>
<dbReference type="Proteomes" id="UP000597762">
    <property type="component" value="Unassembled WGS sequence"/>
</dbReference>
<evidence type="ECO:0000256" key="2">
    <source>
        <dbReference type="ARBA" id="ARBA00022694"/>
    </source>
</evidence>
<proteinExistence type="inferred from homology"/>
<evidence type="ECO:0000259" key="7">
    <source>
        <dbReference type="Pfam" id="PF01974"/>
    </source>
</evidence>
<dbReference type="GO" id="GO:0000213">
    <property type="term" value="F:tRNA-intron lyase activity"/>
    <property type="evidence" value="ECO:0007669"/>
    <property type="project" value="UniProtKB-UniRule"/>
</dbReference>
<dbReference type="OrthoDB" id="10249562at2759"/>
<evidence type="ECO:0000256" key="4">
    <source>
        <dbReference type="PIRNR" id="PIRNR011789"/>
    </source>
</evidence>
<sequence length="401" mass="46895">MMEMHFPVPQKKKKRGPTHERFSSLFPIPILAADRQKPSFCPYFIGKLEGNHVVVKHSGDAYYLYKMGCFGKGTLSRSLPEYERSQKFIDVPKDDKILPLKVMNSNKYICHLKWREAQHNNFKRISESDNEDVNMEKLDKNDPQQKAERDKCNMNNSSASDIDKQTSDPEEKNFTKKHLSKFDDSKPNLFVVNGKEPESQCFPNQVQWLPALKRDPYPINEHLLLTYEEAFFLSYGLGYLLVEDSLGKAMNLEEMWKTFCQRRKKFVPIYIAYHYYRSCGWVPKPGLKFGTDLILYKEGNSFYHATYSVNVQMVESNFLNEDPYHLMAKSDWVTLSGLDRMNEHVTKQLLFCYVIRPTALTEDLLSPKCISSFSVQEMIVSRWVSSQNREKKCNQFPEEFP</sequence>
<accession>A0A812DNU4</accession>
<feature type="region of interest" description="Disordered" evidence="6">
    <location>
        <begin position="125"/>
        <end position="178"/>
    </location>
</feature>
<gene>
    <name evidence="8" type="ORF">SPHA_56341</name>
</gene>
<feature type="compositionally biased region" description="Basic and acidic residues" evidence="6">
    <location>
        <begin position="134"/>
        <end position="152"/>
    </location>
</feature>
<feature type="domain" description="tRNA intron endonuclease catalytic" evidence="7">
    <location>
        <begin position="267"/>
        <end position="354"/>
    </location>
</feature>
<organism evidence="8 9">
    <name type="scientific">Acanthosepion pharaonis</name>
    <name type="common">Pharaoh cuttlefish</name>
    <name type="synonym">Sepia pharaonis</name>
    <dbReference type="NCBI Taxonomy" id="158019"/>
    <lineage>
        <taxon>Eukaryota</taxon>
        <taxon>Metazoa</taxon>
        <taxon>Spiralia</taxon>
        <taxon>Lophotrochozoa</taxon>
        <taxon>Mollusca</taxon>
        <taxon>Cephalopoda</taxon>
        <taxon>Coleoidea</taxon>
        <taxon>Decapodiformes</taxon>
        <taxon>Sepiida</taxon>
        <taxon>Sepiina</taxon>
        <taxon>Sepiidae</taxon>
        <taxon>Acanthosepion</taxon>
    </lineage>
</organism>
<evidence type="ECO:0000256" key="1">
    <source>
        <dbReference type="ARBA" id="ARBA00008078"/>
    </source>
</evidence>
<feature type="compositionally biased region" description="Basic and acidic residues" evidence="6">
    <location>
        <begin position="161"/>
        <end position="178"/>
    </location>
</feature>
<keyword evidence="3 4" id="KW-0456">Lyase</keyword>
<comment type="function">
    <text evidence="4">Constitutes one of the two catalytic subunit of the tRNA-splicing endonuclease complex, a complex responsible for identification and cleavage of the splice sites in pre-tRNA. It cleaves pre-tRNA at the 5'- and 3'-splice sites to release the intron. The products are an intron and two tRNA half-molecules bearing 2',3'-cyclic phosphate and 5'-OH termini. There are no conserved sequences at the splice sites, but the intron is invariably located at the same site in the gene, placing the splice sites an invariant distance from the constant structural features of the tRNA body.</text>
</comment>
<dbReference type="GO" id="GO:0003676">
    <property type="term" value="F:nucleic acid binding"/>
    <property type="evidence" value="ECO:0007669"/>
    <property type="project" value="InterPro"/>
</dbReference>
<feature type="active site" evidence="5">
    <location>
        <position position="296"/>
    </location>
</feature>
<dbReference type="PANTHER" id="PTHR21227:SF0">
    <property type="entry name" value="TRNA-SPLICING ENDONUCLEASE SUBUNIT SEN2"/>
    <property type="match status" value="1"/>
</dbReference>
<evidence type="ECO:0000313" key="9">
    <source>
        <dbReference type="Proteomes" id="UP000597762"/>
    </source>
</evidence>
<comment type="similarity">
    <text evidence="1 4">Belongs to the tRNA-intron endonuclease family.</text>
</comment>
<evidence type="ECO:0000256" key="6">
    <source>
        <dbReference type="SAM" id="MobiDB-lite"/>
    </source>
</evidence>
<dbReference type="EMBL" id="CAHIKZ030003718">
    <property type="protein sequence ID" value="CAE1303476.1"/>
    <property type="molecule type" value="Genomic_DNA"/>
</dbReference>
<feature type="region of interest" description="Disordered" evidence="6">
    <location>
        <begin position="1"/>
        <end position="20"/>
    </location>
</feature>
<keyword evidence="9" id="KW-1185">Reference proteome</keyword>
<dbReference type="PANTHER" id="PTHR21227">
    <property type="entry name" value="TRNA-SPLICING ENDONUCLEASE SUBUNIT SEN2"/>
    <property type="match status" value="1"/>
</dbReference>
<evidence type="ECO:0000256" key="5">
    <source>
        <dbReference type="PIRSR" id="PIRSR011789-1"/>
    </source>
</evidence>
<dbReference type="InterPro" id="IPR006676">
    <property type="entry name" value="tRNA_splic"/>
</dbReference>
<dbReference type="CDD" id="cd22363">
    <property type="entry name" value="tRNA-intron_lyase_C"/>
    <property type="match status" value="1"/>
</dbReference>
<dbReference type="EC" id="4.6.1.16" evidence="4"/>